<comment type="similarity">
    <text evidence="6">Belongs to the exbB/tolQ family.</text>
</comment>
<comment type="subcellular location">
    <subcellularLocation>
        <location evidence="1">Cell membrane</location>
        <topology evidence="1">Multi-pass membrane protein</topology>
    </subcellularLocation>
    <subcellularLocation>
        <location evidence="6">Membrane</location>
        <topology evidence="6">Multi-pass membrane protein</topology>
    </subcellularLocation>
</comment>
<feature type="transmembrane region" description="Helical" evidence="7">
    <location>
        <begin position="68"/>
        <end position="86"/>
    </location>
</feature>
<feature type="transmembrane region" description="Helical" evidence="7">
    <location>
        <begin position="409"/>
        <end position="430"/>
    </location>
</feature>
<evidence type="ECO:0000313" key="10">
    <source>
        <dbReference type="Proteomes" id="UP000004407"/>
    </source>
</evidence>
<dbReference type="Pfam" id="PF01618">
    <property type="entry name" value="MotA_ExbB"/>
    <property type="match status" value="1"/>
</dbReference>
<keyword evidence="6" id="KW-0813">Transport</keyword>
<name>G6B052_9BACT</name>
<dbReference type="GeneID" id="78338436"/>
<reference evidence="9 10" key="1">
    <citation type="submission" date="2011-08" db="EMBL/GenBank/DDBJ databases">
        <authorList>
            <person name="Weinstock G."/>
            <person name="Sodergren E."/>
            <person name="Clifton S."/>
            <person name="Fulton L."/>
            <person name="Fulton B."/>
            <person name="Courtney L."/>
            <person name="Fronick C."/>
            <person name="Harrison M."/>
            <person name="Strong C."/>
            <person name="Farmer C."/>
            <person name="Delahaunty K."/>
            <person name="Markovic C."/>
            <person name="Hall O."/>
            <person name="Minx P."/>
            <person name="Tomlinson C."/>
            <person name="Mitreva M."/>
            <person name="Hou S."/>
            <person name="Chen J."/>
            <person name="Wollam A."/>
            <person name="Pepin K.H."/>
            <person name="Johnson M."/>
            <person name="Bhonagiri V."/>
            <person name="Zhang X."/>
            <person name="Suruliraj S."/>
            <person name="Warren W."/>
            <person name="Chinwalla A."/>
            <person name="Mardis E.R."/>
            <person name="Wilson R.K."/>
        </authorList>
    </citation>
    <scope>NUCLEOTIDE SEQUENCE [LARGE SCALE GENOMIC DNA]</scope>
    <source>
        <strain evidence="9 10">DSM 18206</strain>
    </source>
</reference>
<dbReference type="PATRIC" id="fig|1002367.3.peg.1830"/>
<protein>
    <recommendedName>
        <fullName evidence="8">MotA/TolQ/ExbB proton channel domain-containing protein</fullName>
    </recommendedName>
</protein>
<dbReference type="RefSeq" id="WP_007901662.1">
    <property type="nucleotide sequence ID" value="NZ_JH379450.1"/>
</dbReference>
<feature type="domain" description="MotA/TolQ/ExbB proton channel" evidence="8">
    <location>
        <begin position="69"/>
        <end position="139"/>
    </location>
</feature>
<comment type="caution">
    <text evidence="9">The sequence shown here is derived from an EMBL/GenBank/DDBJ whole genome shotgun (WGS) entry which is preliminary data.</text>
</comment>
<evidence type="ECO:0000256" key="7">
    <source>
        <dbReference type="SAM" id="Phobius"/>
    </source>
</evidence>
<evidence type="ECO:0000256" key="4">
    <source>
        <dbReference type="ARBA" id="ARBA00022989"/>
    </source>
</evidence>
<dbReference type="eggNOG" id="COG0811">
    <property type="taxonomic scope" value="Bacteria"/>
</dbReference>
<accession>G6B052</accession>
<keyword evidence="3 7" id="KW-0812">Transmembrane</keyword>
<evidence type="ECO:0000313" key="9">
    <source>
        <dbReference type="EMBL" id="EHJ37960.1"/>
    </source>
</evidence>
<organism evidence="9 10">
    <name type="scientific">Leyella stercorea DSM 18206</name>
    <dbReference type="NCBI Taxonomy" id="1002367"/>
    <lineage>
        <taxon>Bacteria</taxon>
        <taxon>Pseudomonadati</taxon>
        <taxon>Bacteroidota</taxon>
        <taxon>Bacteroidia</taxon>
        <taxon>Bacteroidales</taxon>
        <taxon>Prevotellaceae</taxon>
        <taxon>Leyella</taxon>
    </lineage>
</organism>
<dbReference type="InterPro" id="IPR002898">
    <property type="entry name" value="MotA_ExbB_proton_chnl"/>
</dbReference>
<keyword evidence="2" id="KW-1003">Cell membrane</keyword>
<evidence type="ECO:0000256" key="1">
    <source>
        <dbReference type="ARBA" id="ARBA00004651"/>
    </source>
</evidence>
<dbReference type="HOGENOM" id="CLU_033157_0_0_10"/>
<keyword evidence="5 7" id="KW-0472">Membrane</keyword>
<dbReference type="AlphaFoldDB" id="G6B052"/>
<feature type="transmembrane region" description="Helical" evidence="7">
    <location>
        <begin position="106"/>
        <end position="126"/>
    </location>
</feature>
<evidence type="ECO:0000256" key="5">
    <source>
        <dbReference type="ARBA" id="ARBA00023136"/>
    </source>
</evidence>
<keyword evidence="4 7" id="KW-1133">Transmembrane helix</keyword>
<evidence type="ECO:0000256" key="2">
    <source>
        <dbReference type="ARBA" id="ARBA00022475"/>
    </source>
</evidence>
<gene>
    <name evidence="9" type="ORF">HMPREF0673_02269</name>
</gene>
<evidence type="ECO:0000256" key="3">
    <source>
        <dbReference type="ARBA" id="ARBA00022692"/>
    </source>
</evidence>
<dbReference type="GO" id="GO:0005886">
    <property type="term" value="C:plasma membrane"/>
    <property type="evidence" value="ECO:0007669"/>
    <property type="project" value="UniProtKB-SubCell"/>
</dbReference>
<dbReference type="GO" id="GO:0015031">
    <property type="term" value="P:protein transport"/>
    <property type="evidence" value="ECO:0007669"/>
    <property type="project" value="UniProtKB-KW"/>
</dbReference>
<proteinExistence type="inferred from homology"/>
<keyword evidence="6" id="KW-0653">Protein transport</keyword>
<dbReference type="Proteomes" id="UP000004407">
    <property type="component" value="Unassembled WGS sequence"/>
</dbReference>
<sequence>MENKIKVHLISLDSSESNPLIIKVVDTINSYLLRNKGAVSDFNLIKDIVERNCDAVDEEINQQLPVPIYLGLMGTVLGIILGLWSINFDPQNFMASVTDLIESVKWAMGCSFMGLLLTTILSAWFYRGAKAELEEQKNELYTFIQIELLPQLSQDVNSTILTMQSHLEKFNEGFSENVNSFDGIMNRILEVFDSQVELNEQLKDMDISQVASLNKNTLVELRRSMTEFEKFNQYLNLMNSFVQKTAQVTDSINDQLRRTDDIKNVVASMEENIENNRLVMVKLQDFLQKVEAHNAIVTATADLDDTLTDAISQLKVHVQEEINAIQSHTAQASQNLDALMQNERGQLDKLKNLEDLGQLKQVVQSMNAMKTSFDNQNSALSKQISALTQAISGMKSNNKITASIGMPPIALWIVSGLVGLAALLIIIGNFSSWFAGNPTPSEPIEENYTAVDTMAVDTVEVVDSVAVRP</sequence>
<dbReference type="EMBL" id="AFZZ01000194">
    <property type="protein sequence ID" value="EHJ37960.1"/>
    <property type="molecule type" value="Genomic_DNA"/>
</dbReference>
<evidence type="ECO:0000259" key="8">
    <source>
        <dbReference type="Pfam" id="PF01618"/>
    </source>
</evidence>
<evidence type="ECO:0000256" key="6">
    <source>
        <dbReference type="RuleBase" id="RU004057"/>
    </source>
</evidence>